<reference evidence="1 2" key="1">
    <citation type="journal article" date="2018" name="Nat. Genet.">
        <title>The Rosa genome provides new insights in the design of modern roses.</title>
        <authorList>
            <person name="Bendahmane M."/>
        </authorList>
    </citation>
    <scope>NUCLEOTIDE SEQUENCE [LARGE SCALE GENOMIC DNA]</scope>
    <source>
        <strain evidence="2">cv. Old Blush</strain>
    </source>
</reference>
<gene>
    <name evidence="1" type="ORF">RchiOBHm_Chr5g0071421</name>
</gene>
<organism evidence="1 2">
    <name type="scientific">Rosa chinensis</name>
    <name type="common">China rose</name>
    <dbReference type="NCBI Taxonomy" id="74649"/>
    <lineage>
        <taxon>Eukaryota</taxon>
        <taxon>Viridiplantae</taxon>
        <taxon>Streptophyta</taxon>
        <taxon>Embryophyta</taxon>
        <taxon>Tracheophyta</taxon>
        <taxon>Spermatophyta</taxon>
        <taxon>Magnoliopsida</taxon>
        <taxon>eudicotyledons</taxon>
        <taxon>Gunneridae</taxon>
        <taxon>Pentapetalae</taxon>
        <taxon>rosids</taxon>
        <taxon>fabids</taxon>
        <taxon>Rosales</taxon>
        <taxon>Rosaceae</taxon>
        <taxon>Rosoideae</taxon>
        <taxon>Rosoideae incertae sedis</taxon>
        <taxon>Rosa</taxon>
    </lineage>
</organism>
<dbReference type="Gramene" id="PRQ34650">
    <property type="protein sequence ID" value="PRQ34650"/>
    <property type="gene ID" value="RchiOBHm_Chr5g0071421"/>
</dbReference>
<name>A0A2P6QKE2_ROSCH</name>
<sequence>MKIYVIPSHKYWSRYIVINYPDPSRTHVIYVSSAFIRKNLKMDHRSSSQPVSQHRVGLHGPYYLFD</sequence>
<protein>
    <submittedName>
        <fullName evidence="1">Uncharacterized protein</fullName>
    </submittedName>
</protein>
<comment type="caution">
    <text evidence="1">The sequence shown here is derived from an EMBL/GenBank/DDBJ whole genome shotgun (WGS) entry which is preliminary data.</text>
</comment>
<keyword evidence="2" id="KW-1185">Reference proteome</keyword>
<dbReference type="Proteomes" id="UP000238479">
    <property type="component" value="Chromosome 5"/>
</dbReference>
<evidence type="ECO:0000313" key="1">
    <source>
        <dbReference type="EMBL" id="PRQ34650.1"/>
    </source>
</evidence>
<accession>A0A2P6QKE2</accession>
<proteinExistence type="predicted"/>
<evidence type="ECO:0000313" key="2">
    <source>
        <dbReference type="Proteomes" id="UP000238479"/>
    </source>
</evidence>
<dbReference type="EMBL" id="PDCK01000043">
    <property type="protein sequence ID" value="PRQ34650.1"/>
    <property type="molecule type" value="Genomic_DNA"/>
</dbReference>
<dbReference type="AlphaFoldDB" id="A0A2P6QKE2"/>